<evidence type="ECO:0000313" key="2">
    <source>
        <dbReference type="Proteomes" id="UP000240912"/>
    </source>
</evidence>
<proteinExistence type="predicted"/>
<evidence type="ECO:0000313" key="1">
    <source>
        <dbReference type="EMBL" id="PST83678.1"/>
    </source>
</evidence>
<gene>
    <name evidence="1" type="ORF">C7T94_14195</name>
</gene>
<dbReference type="Proteomes" id="UP000240912">
    <property type="component" value="Unassembled WGS sequence"/>
</dbReference>
<evidence type="ECO:0008006" key="3">
    <source>
        <dbReference type="Google" id="ProtNLM"/>
    </source>
</evidence>
<organism evidence="1 2">
    <name type="scientific">Pedobacter yulinensis</name>
    <dbReference type="NCBI Taxonomy" id="2126353"/>
    <lineage>
        <taxon>Bacteria</taxon>
        <taxon>Pseudomonadati</taxon>
        <taxon>Bacteroidota</taxon>
        <taxon>Sphingobacteriia</taxon>
        <taxon>Sphingobacteriales</taxon>
        <taxon>Sphingobacteriaceae</taxon>
        <taxon>Pedobacter</taxon>
    </lineage>
</organism>
<comment type="caution">
    <text evidence="1">The sequence shown here is derived from an EMBL/GenBank/DDBJ whole genome shotgun (WGS) entry which is preliminary data.</text>
</comment>
<accession>A0A2T3HMJ5</accession>
<name>A0A2T3HMJ5_9SPHI</name>
<protein>
    <recommendedName>
        <fullName evidence="3">DUF4625 domain-containing protein</fullName>
    </recommendedName>
</protein>
<dbReference type="AlphaFoldDB" id="A0A2T3HMJ5"/>
<sequence>MHYIHFKAWVMAMAVIALMVSCKKQTAHSPEMLSVNAVEVGPNNSKVAYTASDLHLAARMIAPGKIAGIKVQITLDETNYGWDFVKTYTSPYAGQKNADFHEHIAVPENARPGKYTLLMVVADESGGKAQGKAGFEIIRDLSLPRVSNASLISSGAILNFSGLIEASNKISRLVIEVQSSTWARTFTDTAPDMVDQARYQVNKDIDLSAAPAGHYHVNVTVFDKVGKQALYAYHFDK</sequence>
<dbReference type="PROSITE" id="PS51257">
    <property type="entry name" value="PROKAR_LIPOPROTEIN"/>
    <property type="match status" value="1"/>
</dbReference>
<dbReference type="RefSeq" id="WP_107215942.1">
    <property type="nucleotide sequence ID" value="NZ_KZ686269.1"/>
</dbReference>
<reference evidence="1 2" key="1">
    <citation type="submission" date="2018-03" db="EMBL/GenBank/DDBJ databases">
        <authorList>
            <person name="Keele B.F."/>
        </authorList>
    </citation>
    <scope>NUCLEOTIDE SEQUENCE [LARGE SCALE GENOMIC DNA]</scope>
    <source>
        <strain evidence="1 2">YL28-9</strain>
    </source>
</reference>
<dbReference type="Pfam" id="PF15418">
    <property type="entry name" value="DUF4625"/>
    <property type="match status" value="1"/>
</dbReference>
<keyword evidence="2" id="KW-1185">Reference proteome</keyword>
<dbReference type="OrthoDB" id="978436at2"/>
<dbReference type="InterPro" id="IPR027829">
    <property type="entry name" value="DUF4625"/>
</dbReference>
<dbReference type="EMBL" id="PYLS01000005">
    <property type="protein sequence ID" value="PST83678.1"/>
    <property type="molecule type" value="Genomic_DNA"/>
</dbReference>